<reference evidence="2" key="1">
    <citation type="journal article" date="2019" name="Sci. Rep.">
        <title>Draft genome of Tanacetum cinerariifolium, the natural source of mosquito coil.</title>
        <authorList>
            <person name="Yamashiro T."/>
            <person name="Shiraishi A."/>
            <person name="Satake H."/>
            <person name="Nakayama K."/>
        </authorList>
    </citation>
    <scope>NUCLEOTIDE SEQUENCE</scope>
</reference>
<evidence type="ECO:0000313" key="2">
    <source>
        <dbReference type="EMBL" id="GFC77792.1"/>
    </source>
</evidence>
<dbReference type="CDD" id="cd01647">
    <property type="entry name" value="RT_LTR"/>
    <property type="match status" value="1"/>
</dbReference>
<protein>
    <submittedName>
        <fullName evidence="2">Reverse transcriptase</fullName>
    </submittedName>
</protein>
<dbReference type="InterPro" id="IPR043502">
    <property type="entry name" value="DNA/RNA_pol_sf"/>
</dbReference>
<evidence type="ECO:0000259" key="1">
    <source>
        <dbReference type="Pfam" id="PF00078"/>
    </source>
</evidence>
<organism evidence="2">
    <name type="scientific">Tanacetum cinerariifolium</name>
    <name type="common">Dalmatian daisy</name>
    <name type="synonym">Chrysanthemum cinerariifolium</name>
    <dbReference type="NCBI Taxonomy" id="118510"/>
    <lineage>
        <taxon>Eukaryota</taxon>
        <taxon>Viridiplantae</taxon>
        <taxon>Streptophyta</taxon>
        <taxon>Embryophyta</taxon>
        <taxon>Tracheophyta</taxon>
        <taxon>Spermatophyta</taxon>
        <taxon>Magnoliopsida</taxon>
        <taxon>eudicotyledons</taxon>
        <taxon>Gunneridae</taxon>
        <taxon>Pentapetalae</taxon>
        <taxon>asterids</taxon>
        <taxon>campanulids</taxon>
        <taxon>Asterales</taxon>
        <taxon>Asteraceae</taxon>
        <taxon>Asteroideae</taxon>
        <taxon>Anthemideae</taxon>
        <taxon>Anthemidinae</taxon>
        <taxon>Tanacetum</taxon>
    </lineage>
</organism>
<feature type="domain" description="Reverse transcriptase" evidence="1">
    <location>
        <begin position="1"/>
        <end position="71"/>
    </location>
</feature>
<dbReference type="AlphaFoldDB" id="A0A699R1R8"/>
<dbReference type="GO" id="GO:0003964">
    <property type="term" value="F:RNA-directed DNA polymerase activity"/>
    <property type="evidence" value="ECO:0007669"/>
    <property type="project" value="UniProtKB-KW"/>
</dbReference>
<dbReference type="EMBL" id="BKCJ011062653">
    <property type="protein sequence ID" value="GFC77792.1"/>
    <property type="molecule type" value="Genomic_DNA"/>
</dbReference>
<name>A0A699R1R8_TANCI</name>
<keyword evidence="2" id="KW-0808">Transferase</keyword>
<dbReference type="SUPFAM" id="SSF56672">
    <property type="entry name" value="DNA/RNA polymerases"/>
    <property type="match status" value="1"/>
</dbReference>
<sequence length="125" mass="14570">GHYEFTVMPFGLTNAPAVFMDLMNRIFHEFLDKFVIVFIDDILVFSRSKEEHEHHLRSVLQTLRQEKLYAKFSNCIHGFDESSLPRILRQLLELMLLKRPKENTKCVSAAGEELTAAKHKLKLLV</sequence>
<proteinExistence type="predicted"/>
<accession>A0A699R1R8</accession>
<comment type="caution">
    <text evidence="2">The sequence shown here is derived from an EMBL/GenBank/DDBJ whole genome shotgun (WGS) entry which is preliminary data.</text>
</comment>
<dbReference type="InterPro" id="IPR000477">
    <property type="entry name" value="RT_dom"/>
</dbReference>
<gene>
    <name evidence="2" type="ORF">Tci_849762</name>
</gene>
<dbReference type="PANTHER" id="PTHR24559">
    <property type="entry name" value="TRANSPOSON TY3-I GAG-POL POLYPROTEIN"/>
    <property type="match status" value="1"/>
</dbReference>
<keyword evidence="2" id="KW-0548">Nucleotidyltransferase</keyword>
<dbReference type="PANTHER" id="PTHR24559:SF444">
    <property type="entry name" value="REVERSE TRANSCRIPTASE DOMAIN-CONTAINING PROTEIN"/>
    <property type="match status" value="1"/>
</dbReference>
<keyword evidence="2" id="KW-0695">RNA-directed DNA polymerase</keyword>
<dbReference type="Pfam" id="PF00078">
    <property type="entry name" value="RVT_1"/>
    <property type="match status" value="1"/>
</dbReference>
<dbReference type="InterPro" id="IPR043128">
    <property type="entry name" value="Rev_trsase/Diguanyl_cyclase"/>
</dbReference>
<feature type="non-terminal residue" evidence="2">
    <location>
        <position position="1"/>
    </location>
</feature>
<dbReference type="Gene3D" id="3.30.70.270">
    <property type="match status" value="1"/>
</dbReference>
<dbReference type="InterPro" id="IPR053134">
    <property type="entry name" value="RNA-dir_DNA_polymerase"/>
</dbReference>